<organism evidence="1 2">
    <name type="scientific">Deinobacterium chartae</name>
    <dbReference type="NCBI Taxonomy" id="521158"/>
    <lineage>
        <taxon>Bacteria</taxon>
        <taxon>Thermotogati</taxon>
        <taxon>Deinococcota</taxon>
        <taxon>Deinococci</taxon>
        <taxon>Deinococcales</taxon>
        <taxon>Deinococcaceae</taxon>
        <taxon>Deinobacterium</taxon>
    </lineage>
</organism>
<dbReference type="RefSeq" id="WP_183988770.1">
    <property type="nucleotide sequence ID" value="NZ_JACHHG010000019.1"/>
</dbReference>
<gene>
    <name evidence="1" type="ORF">HNR42_003503</name>
</gene>
<proteinExistence type="predicted"/>
<keyword evidence="2" id="KW-1185">Reference proteome</keyword>
<dbReference type="EMBL" id="JACHHG010000019">
    <property type="protein sequence ID" value="MBB6100038.1"/>
    <property type="molecule type" value="Genomic_DNA"/>
</dbReference>
<sequence>MGDKIKKADGTVGTVKYVNTVAETRVMYNLDVAVADTFFVGTGGWLVHNCEVDLNKIPHIFGKSTERHGLGDLLKKYGGEEDALRALAKAGQKHLETHGFEYLPKAPGVIKDTVVDVGGIGVTLRGKVIDGQFKIGTAFIPKK</sequence>
<dbReference type="Gene3D" id="2.170.16.10">
    <property type="entry name" value="Hedgehog/Intein (Hint) domain"/>
    <property type="match status" value="1"/>
</dbReference>
<protein>
    <recommendedName>
        <fullName evidence="3">Intein C-terminal splicing domain-containing protein</fullName>
    </recommendedName>
</protein>
<evidence type="ECO:0008006" key="3">
    <source>
        <dbReference type="Google" id="ProtNLM"/>
    </source>
</evidence>
<evidence type="ECO:0000313" key="1">
    <source>
        <dbReference type="EMBL" id="MBB6100038.1"/>
    </source>
</evidence>
<reference evidence="1 2" key="1">
    <citation type="submission" date="2020-08" db="EMBL/GenBank/DDBJ databases">
        <title>Genomic Encyclopedia of Type Strains, Phase IV (KMG-IV): sequencing the most valuable type-strain genomes for metagenomic binning, comparative biology and taxonomic classification.</title>
        <authorList>
            <person name="Goeker M."/>
        </authorList>
    </citation>
    <scope>NUCLEOTIDE SEQUENCE [LARGE SCALE GENOMIC DNA]</scope>
    <source>
        <strain evidence="1 2">DSM 21458</strain>
    </source>
</reference>
<comment type="caution">
    <text evidence="1">The sequence shown here is derived from an EMBL/GenBank/DDBJ whole genome shotgun (WGS) entry which is preliminary data.</text>
</comment>
<dbReference type="Proteomes" id="UP000569951">
    <property type="component" value="Unassembled WGS sequence"/>
</dbReference>
<dbReference type="AlphaFoldDB" id="A0A841I6D6"/>
<name>A0A841I6D6_9DEIO</name>
<evidence type="ECO:0000313" key="2">
    <source>
        <dbReference type="Proteomes" id="UP000569951"/>
    </source>
</evidence>
<accession>A0A841I6D6</accession>